<feature type="region of interest" description="Disordered" evidence="1">
    <location>
        <begin position="351"/>
        <end position="379"/>
    </location>
</feature>
<feature type="region of interest" description="Disordered" evidence="1">
    <location>
        <begin position="943"/>
        <end position="1034"/>
    </location>
</feature>
<feature type="compositionally biased region" description="Acidic residues" evidence="1">
    <location>
        <begin position="1635"/>
        <end position="1646"/>
    </location>
</feature>
<reference evidence="2" key="1">
    <citation type="submission" date="2019-04" db="EMBL/GenBank/DDBJ databases">
        <authorList>
            <person name="Alioto T."/>
            <person name="Alioto T."/>
        </authorList>
    </citation>
    <scope>NUCLEOTIDE SEQUENCE [LARGE SCALE GENOMIC DNA]</scope>
</reference>
<dbReference type="PANTHER" id="PTHR23005">
    <property type="entry name" value="RETINITIS PIGMENTOSA 1 PROTEIN"/>
    <property type="match status" value="1"/>
</dbReference>
<accession>A0A5E4BMF5</accession>
<feature type="region of interest" description="Disordered" evidence="1">
    <location>
        <begin position="1184"/>
        <end position="1356"/>
    </location>
</feature>
<comment type="caution">
    <text evidence="2">The sequence shown here is derived from an EMBL/GenBank/DDBJ whole genome shotgun (WGS) entry which is preliminary data.</text>
</comment>
<feature type="compositionally biased region" description="Acidic residues" evidence="1">
    <location>
        <begin position="1257"/>
        <end position="1278"/>
    </location>
</feature>
<dbReference type="Proteomes" id="UP000335636">
    <property type="component" value="Unassembled WGS sequence"/>
</dbReference>
<evidence type="ECO:0000313" key="3">
    <source>
        <dbReference type="Proteomes" id="UP000335636"/>
    </source>
</evidence>
<feature type="compositionally biased region" description="Basic and acidic residues" evidence="1">
    <location>
        <begin position="972"/>
        <end position="982"/>
    </location>
</feature>
<feature type="region of interest" description="Disordered" evidence="1">
    <location>
        <begin position="1572"/>
        <end position="1881"/>
    </location>
</feature>
<feature type="compositionally biased region" description="Basic and acidic residues" evidence="1">
    <location>
        <begin position="1677"/>
        <end position="1690"/>
    </location>
</feature>
<dbReference type="EMBL" id="CABDUW010000514">
    <property type="protein sequence ID" value="VTJ70605.1"/>
    <property type="molecule type" value="Genomic_DNA"/>
</dbReference>
<feature type="compositionally biased region" description="Basic and acidic residues" evidence="1">
    <location>
        <begin position="948"/>
        <end position="957"/>
    </location>
</feature>
<feature type="compositionally biased region" description="Polar residues" evidence="1">
    <location>
        <begin position="1746"/>
        <end position="1755"/>
    </location>
</feature>
<feature type="compositionally biased region" description="Low complexity" evidence="1">
    <location>
        <begin position="1279"/>
        <end position="1288"/>
    </location>
</feature>
<feature type="compositionally biased region" description="Gly residues" evidence="1">
    <location>
        <begin position="484"/>
        <end position="500"/>
    </location>
</feature>
<dbReference type="GO" id="GO:0060041">
    <property type="term" value="P:retina development in camera-type eye"/>
    <property type="evidence" value="ECO:0007669"/>
    <property type="project" value="TreeGrafter"/>
</dbReference>
<feature type="compositionally biased region" description="Polar residues" evidence="1">
    <location>
        <begin position="1340"/>
        <end position="1350"/>
    </location>
</feature>
<feature type="region of interest" description="Disordered" evidence="1">
    <location>
        <begin position="247"/>
        <end position="281"/>
    </location>
</feature>
<feature type="compositionally biased region" description="Polar residues" evidence="1">
    <location>
        <begin position="670"/>
        <end position="679"/>
    </location>
</feature>
<proteinExistence type="predicted"/>
<name>A0A5E4BMF5_MARMO</name>
<feature type="compositionally biased region" description="Polar residues" evidence="1">
    <location>
        <begin position="1779"/>
        <end position="1793"/>
    </location>
</feature>
<gene>
    <name evidence="2" type="ORF">MONAX_5E042289</name>
</gene>
<dbReference type="GO" id="GO:0035082">
    <property type="term" value="P:axoneme assembly"/>
    <property type="evidence" value="ECO:0007669"/>
    <property type="project" value="TreeGrafter"/>
</dbReference>
<organism evidence="2 3">
    <name type="scientific">Marmota monax</name>
    <name type="common">Woodchuck</name>
    <dbReference type="NCBI Taxonomy" id="9995"/>
    <lineage>
        <taxon>Eukaryota</taxon>
        <taxon>Metazoa</taxon>
        <taxon>Chordata</taxon>
        <taxon>Craniata</taxon>
        <taxon>Vertebrata</taxon>
        <taxon>Euteleostomi</taxon>
        <taxon>Mammalia</taxon>
        <taxon>Eutheria</taxon>
        <taxon>Euarchontoglires</taxon>
        <taxon>Glires</taxon>
        <taxon>Rodentia</taxon>
        <taxon>Sciuromorpha</taxon>
        <taxon>Sciuridae</taxon>
        <taxon>Xerinae</taxon>
        <taxon>Marmotini</taxon>
        <taxon>Marmota</taxon>
    </lineage>
</organism>
<sequence>MPCLGQRHKASAQAPLRGALGFPDVPRCAHRVCQAGHGLSLCPPCPVTTPSSGNERKNPSPCWLRTGGFRCMAGHTHILKASLSDLCSSASLTVQERVLPKATQLVARSVEGGLLVVHQGCSSGRLSPGKSWPLPGSGRPLMLATPLSGLLMSPAHDLSCCCPSSGDLLVVQQVAGTLLCSSCQVPQALVGSSDSLRAVGRRRVPSASSPLAHCPLSPLALHCTPGCWGPKAKQSVIHLRSTASSRPSQFSLSGLRDPSASLHGAPDRHPQDTSGPLLAGDNVEKKVCMNEDGSLSVEMKVRLHLLGEETLLWSHRAGRASTLTAASGEGPVLGEGSPRCCRWGGHPWGFSKSGAQRPGPCEAGHQGAFDGGQQPRPSFEIWRNPLYVPQGEGSAPWRRSGPAQLSQCRGRWSRGARNRERQSRDSVSPSSSAGHAEGSEPDSYSPRTPEGGVGSDSPCPASTAASQCGDEREAGEGSCPGEAELGGQGQHGCPGPGIPGAKGALSDSLASPGPHEESSKWDGQHEGCLSPVRVRTSREKGSQGSSTDAPTRSLSPLSDGDSQAEQCEQGTTHQQATEGPVTGPPLALGRSHSWDAEGGCPRLLAHAPAQLGRRKRQSPSSAVSSPGTAGVVQRGRARRCHHCRDTHCLPDSPTALQMPRAGPGGPGPPLSQNSSSTRKQASRDLGPSVPGSLDSQDLPEASSASTTLLSNSDCAAELAGDTEDKVCSPEPLQGGGSLGDQAEDTLEPSLPLALPVGCPEGEEPGAHKSCCCPQTGSSPVQGSPSEQAKAAWGPFSEACWVCSGYCPTPPRGRPCARKHPTSSSSTSRDHQRADGGPSRSRLGDEKLQVEGGLSPGPESGTMGARVMVAGRTSPGSGPKSVLLGTSSGNGGGLEEPREDGTMTPNDLPHSSPDAMVREWLDNIPEEPLHMRHEMVAKATGVVSNIPEGPREDPEGDHSLSSTEEQAQAGRQALEEGTHEPDRTPPGTSDAGSKPGDGSHQGTAPGQASKAVSEAGVGEGATVGHGMSPCVLPGRDSASMQIMKALMGSKHGRPSSLPEVSSAEARRLRRLAGDLIACLARLHFFDEDLGSPAGKVRPTHSTRYQELLNISQTLWPGCGLGRGMLDLSLGDLTSLQAPQVTDNFTPTSSSGVDVSSGSGGSGEGSVPCATDGALVPERTELPLEISQRPDSRTSGHLEDLGTPQPSGLPASPSSQVCACATSGEEGGGLGEQMLGDGLEQSDNNPEGFVGNTLQEAEAQSEETEETESPPEEGVEEAGLLEEAGVSGEESPGGEGTLGDPGVPEEEAGGDSASAGLCPPGSAEESAECPPRPLSERDSNASERQTGPTSKSSLEELSRADVLGCEQAPARFTPGTGESSASAAHGVFLEPDPTWVSKLLRKIEKAFMKHLATATAELRARWDLQDNPLLDQMVAELEQDIGLRLQESTDKELQKIESRTGRMALGPPREVLRGQASLQTEQRRRRLQGLHNLLAFSEQTYVRALHSFTLEDRPTLHEALGDLPRGETEEDEFCPCEACIRKKVSPVAPKDTPGASSAPIKKAFDLQQILQNLQKKKEGGTDGEAEERAPEETGIELPRDIPARAGSVQGADGSQDLGPSVGKESEGEGSQRPSRDEDAELEEAEEAGYQEKVGDAEAGRAHSRHGSTAEEAEQLEQAVTEKEGAMCEHSGEGDTSEAAGGPGDGVDATEAQEAGGGRWLESAGGSQGEEEGGPLASLGQGQRREASENSITDQEVTPPSPAPSEDTPHPGPDPQTHDCSSRTFTLGNCSLVSQKGSEEVQAGGDPGDTGAESEPPAEEKVTSMYPESSTSEHEEPPSDPETLEQGSGRDCGEGNEKAPQSSPSASAGAGPGADGFHQEDLDF</sequence>
<dbReference type="GO" id="GO:0042461">
    <property type="term" value="P:photoreceptor cell development"/>
    <property type="evidence" value="ECO:0007669"/>
    <property type="project" value="TreeGrafter"/>
</dbReference>
<feature type="compositionally biased region" description="Low complexity" evidence="1">
    <location>
        <begin position="1856"/>
        <end position="1866"/>
    </location>
</feature>
<feature type="compositionally biased region" description="Low complexity" evidence="1">
    <location>
        <begin position="701"/>
        <end position="710"/>
    </location>
</feature>
<feature type="region of interest" description="Disordered" evidence="1">
    <location>
        <begin position="391"/>
        <end position="789"/>
    </location>
</feature>
<protein>
    <submittedName>
        <fullName evidence="2">Uncharacterized protein</fullName>
    </submittedName>
</protein>
<feature type="compositionally biased region" description="Basic and acidic residues" evidence="1">
    <location>
        <begin position="1184"/>
        <end position="1198"/>
    </location>
</feature>
<keyword evidence="3" id="KW-1185">Reference proteome</keyword>
<feature type="compositionally biased region" description="Polar residues" evidence="1">
    <location>
        <begin position="774"/>
        <end position="786"/>
    </location>
</feature>
<evidence type="ECO:0000256" key="1">
    <source>
        <dbReference type="SAM" id="MobiDB-lite"/>
    </source>
</evidence>
<feature type="compositionally biased region" description="Polar residues" evidence="1">
    <location>
        <begin position="618"/>
        <end position="627"/>
    </location>
</feature>
<dbReference type="PANTHER" id="PTHR23005:SF3">
    <property type="entry name" value="RETINITIS PIGMENTOSA 1-LIKE 1 PROTEIN"/>
    <property type="match status" value="1"/>
</dbReference>
<feature type="compositionally biased region" description="Basic and acidic residues" evidence="1">
    <location>
        <begin position="1573"/>
        <end position="1600"/>
    </location>
</feature>
<feature type="compositionally biased region" description="Polar residues" evidence="1">
    <location>
        <begin position="542"/>
        <end position="577"/>
    </location>
</feature>
<feature type="compositionally biased region" description="Basic and acidic residues" evidence="1">
    <location>
        <begin position="514"/>
        <end position="525"/>
    </location>
</feature>
<feature type="region of interest" description="Disordered" evidence="1">
    <location>
        <begin position="1139"/>
        <end position="1170"/>
    </location>
</feature>
<evidence type="ECO:0000313" key="2">
    <source>
        <dbReference type="EMBL" id="VTJ70605.1"/>
    </source>
</evidence>
<dbReference type="GO" id="GO:0005930">
    <property type="term" value="C:axoneme"/>
    <property type="evidence" value="ECO:0007669"/>
    <property type="project" value="TreeGrafter"/>
</dbReference>
<feature type="region of interest" description="Disordered" evidence="1">
    <location>
        <begin position="812"/>
        <end position="913"/>
    </location>
</feature>